<name>A0A0A9GXG5_ARUDO</name>
<reference evidence="2" key="2">
    <citation type="journal article" date="2015" name="Data Brief">
        <title>Shoot transcriptome of the giant reed, Arundo donax.</title>
        <authorList>
            <person name="Barrero R.A."/>
            <person name="Guerrero F.D."/>
            <person name="Moolhuijzen P."/>
            <person name="Goolsby J.A."/>
            <person name="Tidwell J."/>
            <person name="Bellgard S.E."/>
            <person name="Bellgard M.I."/>
        </authorList>
    </citation>
    <scope>NUCLEOTIDE SEQUENCE</scope>
    <source>
        <tissue evidence="2">Shoot tissue taken approximately 20 cm above the soil surface</tissue>
    </source>
</reference>
<organism evidence="2">
    <name type="scientific">Arundo donax</name>
    <name type="common">Giant reed</name>
    <name type="synonym">Donax arundinaceus</name>
    <dbReference type="NCBI Taxonomy" id="35708"/>
    <lineage>
        <taxon>Eukaryota</taxon>
        <taxon>Viridiplantae</taxon>
        <taxon>Streptophyta</taxon>
        <taxon>Embryophyta</taxon>
        <taxon>Tracheophyta</taxon>
        <taxon>Spermatophyta</taxon>
        <taxon>Magnoliopsida</taxon>
        <taxon>Liliopsida</taxon>
        <taxon>Poales</taxon>
        <taxon>Poaceae</taxon>
        <taxon>PACMAD clade</taxon>
        <taxon>Arundinoideae</taxon>
        <taxon>Arundineae</taxon>
        <taxon>Arundo</taxon>
    </lineage>
</organism>
<protein>
    <submittedName>
        <fullName evidence="2">Uncharacterized protein</fullName>
    </submittedName>
</protein>
<proteinExistence type="predicted"/>
<dbReference type="AlphaFoldDB" id="A0A0A9GXG5"/>
<sequence length="47" mass="5046">MSPAPIPTRSGSSKGELASMFPLNSLLPCQIVLLLPIITTTFQPTLY</sequence>
<keyword evidence="1" id="KW-0472">Membrane</keyword>
<feature type="transmembrane region" description="Helical" evidence="1">
    <location>
        <begin position="21"/>
        <end position="42"/>
    </location>
</feature>
<accession>A0A0A9GXG5</accession>
<reference evidence="2" key="1">
    <citation type="submission" date="2014-09" db="EMBL/GenBank/DDBJ databases">
        <authorList>
            <person name="Magalhaes I.L.F."/>
            <person name="Oliveira U."/>
            <person name="Santos F.R."/>
            <person name="Vidigal T.H.D.A."/>
            <person name="Brescovit A.D."/>
            <person name="Santos A.J."/>
        </authorList>
    </citation>
    <scope>NUCLEOTIDE SEQUENCE</scope>
    <source>
        <tissue evidence="2">Shoot tissue taken approximately 20 cm above the soil surface</tissue>
    </source>
</reference>
<dbReference type="EMBL" id="GBRH01168689">
    <property type="protein sequence ID" value="JAE29207.1"/>
    <property type="molecule type" value="Transcribed_RNA"/>
</dbReference>
<keyword evidence="1" id="KW-1133">Transmembrane helix</keyword>
<keyword evidence="1" id="KW-0812">Transmembrane</keyword>
<evidence type="ECO:0000256" key="1">
    <source>
        <dbReference type="SAM" id="Phobius"/>
    </source>
</evidence>
<evidence type="ECO:0000313" key="2">
    <source>
        <dbReference type="EMBL" id="JAE29207.1"/>
    </source>
</evidence>